<keyword evidence="4 7" id="KW-0812">Transmembrane</keyword>
<dbReference type="EMBL" id="NKUJ01000125">
    <property type="protein sequence ID" value="RMJ12774.1"/>
    <property type="molecule type" value="Genomic_DNA"/>
</dbReference>
<evidence type="ECO:0000256" key="7">
    <source>
        <dbReference type="RuleBase" id="RU367097"/>
    </source>
</evidence>
<dbReference type="InterPro" id="IPR000620">
    <property type="entry name" value="EamA_dom"/>
</dbReference>
<feature type="transmembrane region" description="Helical" evidence="7">
    <location>
        <begin position="141"/>
        <end position="161"/>
    </location>
</feature>
<dbReference type="PANTHER" id="PTHR11132">
    <property type="entry name" value="SOLUTE CARRIER FAMILY 35"/>
    <property type="match status" value="1"/>
</dbReference>
<dbReference type="SUPFAM" id="SSF103481">
    <property type="entry name" value="Multidrug resistance efflux transporter EmrE"/>
    <property type="match status" value="1"/>
</dbReference>
<organism evidence="10 11">
    <name type="scientific">Fusarium kuroshium</name>
    <dbReference type="NCBI Taxonomy" id="2010991"/>
    <lineage>
        <taxon>Eukaryota</taxon>
        <taxon>Fungi</taxon>
        <taxon>Dikarya</taxon>
        <taxon>Ascomycota</taxon>
        <taxon>Pezizomycotina</taxon>
        <taxon>Sordariomycetes</taxon>
        <taxon>Hypocreomycetidae</taxon>
        <taxon>Hypocreales</taxon>
        <taxon>Nectriaceae</taxon>
        <taxon>Fusarium</taxon>
        <taxon>Fusarium solani species complex</taxon>
    </lineage>
</organism>
<proteinExistence type="inferred from homology"/>
<evidence type="ECO:0000256" key="5">
    <source>
        <dbReference type="ARBA" id="ARBA00022989"/>
    </source>
</evidence>
<keyword evidence="11" id="KW-1185">Reference proteome</keyword>
<feature type="domain" description="EamA" evidence="9">
    <location>
        <begin position="203"/>
        <end position="338"/>
    </location>
</feature>
<evidence type="ECO:0000313" key="10">
    <source>
        <dbReference type="EMBL" id="RMJ12774.1"/>
    </source>
</evidence>
<feature type="transmembrane region" description="Helical" evidence="7">
    <location>
        <begin position="76"/>
        <end position="96"/>
    </location>
</feature>
<dbReference type="GO" id="GO:0005789">
    <property type="term" value="C:endoplasmic reticulum membrane"/>
    <property type="evidence" value="ECO:0007669"/>
    <property type="project" value="UniProtKB-SubCell"/>
</dbReference>
<dbReference type="Pfam" id="PF00892">
    <property type="entry name" value="EamA"/>
    <property type="match status" value="1"/>
</dbReference>
<comment type="subunit">
    <text evidence="3 7">Homooligomer.</text>
</comment>
<comment type="caution">
    <text evidence="10">The sequence shown here is derived from an EMBL/GenBank/DDBJ whole genome shotgun (WGS) entry which is preliminary data.</text>
</comment>
<dbReference type="InterPro" id="IPR037185">
    <property type="entry name" value="EmrE-like"/>
</dbReference>
<protein>
    <recommendedName>
        <fullName evidence="7">GDP-mannose transporter</fullName>
        <shortName evidence="7">GMT</shortName>
    </recommendedName>
</protein>
<feature type="region of interest" description="Disordered" evidence="8">
    <location>
        <begin position="1"/>
        <end position="25"/>
    </location>
</feature>
<evidence type="ECO:0000256" key="8">
    <source>
        <dbReference type="SAM" id="MobiDB-lite"/>
    </source>
</evidence>
<dbReference type="Proteomes" id="UP000277212">
    <property type="component" value="Unassembled WGS sequence"/>
</dbReference>
<evidence type="ECO:0000256" key="6">
    <source>
        <dbReference type="ARBA" id="ARBA00023136"/>
    </source>
</evidence>
<feature type="transmembrane region" description="Helical" evidence="7">
    <location>
        <begin position="236"/>
        <end position="255"/>
    </location>
</feature>
<dbReference type="GO" id="GO:0030659">
    <property type="term" value="C:cytoplasmic vesicle membrane"/>
    <property type="evidence" value="ECO:0007669"/>
    <property type="project" value="UniProtKB-SubCell"/>
</dbReference>
<feature type="transmembrane region" description="Helical" evidence="7">
    <location>
        <begin position="267"/>
        <end position="290"/>
    </location>
</feature>
<evidence type="ECO:0000259" key="9">
    <source>
        <dbReference type="Pfam" id="PF00892"/>
    </source>
</evidence>
<dbReference type="InterPro" id="IPR050186">
    <property type="entry name" value="TPT_transporter"/>
</dbReference>
<evidence type="ECO:0000256" key="1">
    <source>
        <dbReference type="ARBA" id="ARBA00003420"/>
    </source>
</evidence>
<evidence type="ECO:0000256" key="4">
    <source>
        <dbReference type="ARBA" id="ARBA00022692"/>
    </source>
</evidence>
<feature type="transmembrane region" description="Helical" evidence="7">
    <location>
        <begin position="206"/>
        <end position="224"/>
    </location>
</feature>
<accession>A0A3M2S5C7</accession>
<keyword evidence="7" id="KW-0762">Sugar transport</keyword>
<reference evidence="10 11" key="1">
    <citation type="submission" date="2017-06" db="EMBL/GenBank/DDBJ databases">
        <title>Comparative genomic analysis of Ambrosia Fusariam Clade fungi.</title>
        <authorList>
            <person name="Stajich J.E."/>
            <person name="Carrillo J."/>
            <person name="Kijimoto T."/>
            <person name="Eskalen A."/>
            <person name="O'Donnell K."/>
            <person name="Kasson M."/>
        </authorList>
    </citation>
    <scope>NUCLEOTIDE SEQUENCE [LARGE SCALE GENOMIC DNA]</scope>
    <source>
        <strain evidence="10">UCR3666</strain>
    </source>
</reference>
<feature type="transmembrane region" description="Helical" evidence="7">
    <location>
        <begin position="46"/>
        <end position="64"/>
    </location>
</feature>
<keyword evidence="5 7" id="KW-1133">Transmembrane helix</keyword>
<keyword evidence="7" id="KW-0968">Cytoplasmic vesicle</keyword>
<comment type="subcellular location">
    <subcellularLocation>
        <location evidence="7">Golgi apparatus membrane</location>
        <topology evidence="7">Multi-pass membrane protein</topology>
    </subcellularLocation>
    <subcellularLocation>
        <location evidence="7">Cytoplasmic vesicle membrane</location>
        <topology evidence="7">Multi-pass membrane protein</topology>
    </subcellularLocation>
    <subcellularLocation>
        <location evidence="7">Endoplasmic reticulum membrane</location>
        <topology evidence="7">Multi-pass membrane protein</topology>
    </subcellularLocation>
</comment>
<comment type="similarity">
    <text evidence="2 7">Belongs to the TPT transporter family. SLC35D subfamily.</text>
</comment>
<feature type="transmembrane region" description="Helical" evidence="7">
    <location>
        <begin position="168"/>
        <end position="186"/>
    </location>
</feature>
<dbReference type="AlphaFoldDB" id="A0A3M2S5C7"/>
<feature type="compositionally biased region" description="Polar residues" evidence="8">
    <location>
        <begin position="16"/>
        <end position="25"/>
    </location>
</feature>
<comment type="function">
    <text evidence="1 7">Involved in the import of GDP-mannose from the cytoplasm into the Golgi lumen.</text>
</comment>
<dbReference type="GO" id="GO:0000139">
    <property type="term" value="C:Golgi membrane"/>
    <property type="evidence" value="ECO:0007669"/>
    <property type="project" value="UniProtKB-SubCell"/>
</dbReference>
<keyword evidence="7" id="KW-0333">Golgi apparatus</keyword>
<evidence type="ECO:0000256" key="2">
    <source>
        <dbReference type="ARBA" id="ARBA00010425"/>
    </source>
</evidence>
<keyword evidence="7" id="KW-0256">Endoplasmic reticulum</keyword>
<dbReference type="OrthoDB" id="5547497at2759"/>
<keyword evidence="6 7" id="KW-0472">Membrane</keyword>
<name>A0A3M2S5C7_9HYPO</name>
<sequence length="340" mass="36972">MAQLDHPDVKTPPASAKTSLTDNDNKFQHGSASMTQIPLQGSPKQAVWISGIWIIINTVATVGIVFTNKAIFSDPALRHCQLSFASFHFLVTWLALHVLSKPPLSLFVPRRAATRQMIPLAMAMCLNVILPNMSLAYSSVMFYQLARILVTPAVALMNLLLYREILPLSAVLALVPVCFGVGLFTYSDSSKAVDGAVSQTSTLGVVFAFTGVFASALYTIWIASYHRKLQMSSMQLLHNQAPISSILLLYVIPFLDVLPDQRAVPIHRWFMVALSGVLASLINISQFYIVAQTGPVSSTVVGHVKTCTIVALGWAFSGRDINERSVVGVFIAVGGIIVWV</sequence>
<keyword evidence="7" id="KW-0813">Transport</keyword>
<evidence type="ECO:0000313" key="11">
    <source>
        <dbReference type="Proteomes" id="UP000277212"/>
    </source>
</evidence>
<gene>
    <name evidence="10" type="ORF">CDV36_007547</name>
</gene>
<evidence type="ECO:0000256" key="3">
    <source>
        <dbReference type="ARBA" id="ARBA00011182"/>
    </source>
</evidence>